<evidence type="ECO:0000313" key="3">
    <source>
        <dbReference type="Proteomes" id="UP000503011"/>
    </source>
</evidence>
<organism evidence="2 3">
    <name type="scientific">Phytohabitans suffuscus</name>
    <dbReference type="NCBI Taxonomy" id="624315"/>
    <lineage>
        <taxon>Bacteria</taxon>
        <taxon>Bacillati</taxon>
        <taxon>Actinomycetota</taxon>
        <taxon>Actinomycetes</taxon>
        <taxon>Micromonosporales</taxon>
        <taxon>Micromonosporaceae</taxon>
    </lineage>
</organism>
<proteinExistence type="predicted"/>
<gene>
    <name evidence="2" type="ORF">Psuf_081450</name>
</gene>
<dbReference type="EMBL" id="AP022871">
    <property type="protein sequence ID" value="BCB90832.1"/>
    <property type="molecule type" value="Genomic_DNA"/>
</dbReference>
<reference evidence="2 3" key="1">
    <citation type="submission" date="2020-03" db="EMBL/GenBank/DDBJ databases">
        <title>Whole genome shotgun sequence of Phytohabitans suffuscus NBRC 105367.</title>
        <authorList>
            <person name="Komaki H."/>
            <person name="Tamura T."/>
        </authorList>
    </citation>
    <scope>NUCLEOTIDE SEQUENCE [LARGE SCALE GENOMIC DNA]</scope>
    <source>
        <strain evidence="2 3">NBRC 105367</strain>
    </source>
</reference>
<name>A0A6F8YXK7_9ACTN</name>
<feature type="region of interest" description="Disordered" evidence="1">
    <location>
        <begin position="1"/>
        <end position="57"/>
    </location>
</feature>
<evidence type="ECO:0000256" key="1">
    <source>
        <dbReference type="SAM" id="MobiDB-lite"/>
    </source>
</evidence>
<dbReference type="Proteomes" id="UP000503011">
    <property type="component" value="Chromosome"/>
</dbReference>
<dbReference type="KEGG" id="psuu:Psuf_081450"/>
<feature type="region of interest" description="Disordered" evidence="1">
    <location>
        <begin position="84"/>
        <end position="113"/>
    </location>
</feature>
<protein>
    <submittedName>
        <fullName evidence="2">Uncharacterized protein</fullName>
    </submittedName>
</protein>
<accession>A0A6F8YXK7</accession>
<sequence length="113" mass="12045">MEPAKRASCTAEGTTTALAARVRPADDRFPPIWPPATWPKGSVPADRGREPPRAGAGSMLAGALAADRGMKPPSWGRIRTTIHRNHYGQTPDRVELAPAASPRSGARVRVCPQ</sequence>
<evidence type="ECO:0000313" key="2">
    <source>
        <dbReference type="EMBL" id="BCB90832.1"/>
    </source>
</evidence>
<dbReference type="AlphaFoldDB" id="A0A6F8YXK7"/>
<reference evidence="2 3" key="2">
    <citation type="submission" date="2020-03" db="EMBL/GenBank/DDBJ databases">
        <authorList>
            <person name="Ichikawa N."/>
            <person name="Kimura A."/>
            <person name="Kitahashi Y."/>
            <person name="Uohara A."/>
        </authorList>
    </citation>
    <scope>NUCLEOTIDE SEQUENCE [LARGE SCALE GENOMIC DNA]</scope>
    <source>
        <strain evidence="2 3">NBRC 105367</strain>
    </source>
</reference>
<keyword evidence="3" id="KW-1185">Reference proteome</keyword>